<feature type="domain" description="JmjC" evidence="1">
    <location>
        <begin position="103"/>
        <end position="257"/>
    </location>
</feature>
<proteinExistence type="predicted"/>
<dbReference type="RefSeq" id="WP_123849543.1">
    <property type="nucleotide sequence ID" value="NZ_RPDH01000003.1"/>
</dbReference>
<dbReference type="Gene3D" id="2.60.120.650">
    <property type="entry name" value="Cupin"/>
    <property type="match status" value="1"/>
</dbReference>
<name>A0A3N4PB55_9BACT</name>
<dbReference type="PANTHER" id="PTHR12461:SF105">
    <property type="entry name" value="HYPOXIA-INDUCIBLE FACTOR 1-ALPHA INHIBITOR"/>
    <property type="match status" value="1"/>
</dbReference>
<dbReference type="AlphaFoldDB" id="A0A3N4PB55"/>
<dbReference type="PROSITE" id="PS51184">
    <property type="entry name" value="JMJC"/>
    <property type="match status" value="1"/>
</dbReference>
<evidence type="ECO:0000313" key="3">
    <source>
        <dbReference type="Proteomes" id="UP000278351"/>
    </source>
</evidence>
<reference evidence="2 3" key="1">
    <citation type="submission" date="2018-11" db="EMBL/GenBank/DDBJ databases">
        <title>Chitinophaga lutea sp.nov., isolate from arsenic contaminated soil.</title>
        <authorList>
            <person name="Zong Y."/>
        </authorList>
    </citation>
    <scope>NUCLEOTIDE SEQUENCE [LARGE SCALE GENOMIC DNA]</scope>
    <source>
        <strain evidence="2 3">ZY74</strain>
    </source>
</reference>
<comment type="caution">
    <text evidence="2">The sequence shown here is derived from an EMBL/GenBank/DDBJ whole genome shotgun (WGS) entry which is preliminary data.</text>
</comment>
<dbReference type="InterPro" id="IPR003347">
    <property type="entry name" value="JmjC_dom"/>
</dbReference>
<dbReference type="Pfam" id="PF13621">
    <property type="entry name" value="Cupin_8"/>
    <property type="match status" value="1"/>
</dbReference>
<dbReference type="SUPFAM" id="SSF51197">
    <property type="entry name" value="Clavaminate synthase-like"/>
    <property type="match status" value="1"/>
</dbReference>
<dbReference type="Proteomes" id="UP000278351">
    <property type="component" value="Unassembled WGS sequence"/>
</dbReference>
<dbReference type="OrthoDB" id="2942327at2"/>
<dbReference type="InterPro" id="IPR041667">
    <property type="entry name" value="Cupin_8"/>
</dbReference>
<evidence type="ECO:0000259" key="1">
    <source>
        <dbReference type="PROSITE" id="PS51184"/>
    </source>
</evidence>
<protein>
    <submittedName>
        <fullName evidence="2">Transcriptional regulator</fullName>
    </submittedName>
</protein>
<keyword evidence="3" id="KW-1185">Reference proteome</keyword>
<organism evidence="2 3">
    <name type="scientific">Chitinophaga lutea</name>
    <dbReference type="NCBI Taxonomy" id="2488634"/>
    <lineage>
        <taxon>Bacteria</taxon>
        <taxon>Pseudomonadati</taxon>
        <taxon>Bacteroidota</taxon>
        <taxon>Chitinophagia</taxon>
        <taxon>Chitinophagales</taxon>
        <taxon>Chitinophagaceae</taxon>
        <taxon>Chitinophaga</taxon>
    </lineage>
</organism>
<dbReference type="EMBL" id="RPDH01000003">
    <property type="protein sequence ID" value="RPE05892.1"/>
    <property type="molecule type" value="Genomic_DNA"/>
</dbReference>
<sequence>MKIQSIDRVEHISAEDFRTQYFEPRKPLIITGLSKAWPARDKWTWDYFKSIVGDKTVGVYNNERAGAKTLVNGADDYIRFGDYLDMIQQGPVKLRIFLFNIFQHAPQLVDDFTWPDEFAKGFLKKYPMLFVGGEGSIAHMHYDIDLSHIFHTQFVGRKRVLLLENNQSKLIYRMPLTVESAASFVNWKEQLDEANYPALQYARGYSTILEHGDTMFMPGGYWHHMEYLDGGFAMSLRALDHTLAGKLNGLYHIAGLRSMNNLMIRMAPQWWYHYKRKVARQRAERAMKQLEVAGNGRQY</sequence>
<gene>
    <name evidence="2" type="ORF">EGT74_26410</name>
</gene>
<accession>A0A3N4PB55</accession>
<dbReference type="PANTHER" id="PTHR12461">
    <property type="entry name" value="HYPOXIA-INDUCIBLE FACTOR 1 ALPHA INHIBITOR-RELATED"/>
    <property type="match status" value="1"/>
</dbReference>
<evidence type="ECO:0000313" key="2">
    <source>
        <dbReference type="EMBL" id="RPE05892.1"/>
    </source>
</evidence>